<dbReference type="Proteomes" id="UP001499994">
    <property type="component" value="Unassembled WGS sequence"/>
</dbReference>
<sequence length="54" mass="5732">MSANETAVKPPAYTQNNSSCRQADISATALTGLNDEATAAFMEGVLHYNEAKVE</sequence>
<keyword evidence="2" id="KW-1185">Reference proteome</keyword>
<gene>
    <name evidence="1" type="ORF">GCM10022405_36110</name>
</gene>
<accession>A0ABP7LU73</accession>
<evidence type="ECO:0000313" key="2">
    <source>
        <dbReference type="Proteomes" id="UP001499994"/>
    </source>
</evidence>
<evidence type="ECO:0000313" key="1">
    <source>
        <dbReference type="EMBL" id="GAA3907757.1"/>
    </source>
</evidence>
<dbReference type="EMBL" id="BAABDG010000008">
    <property type="protein sequence ID" value="GAA3907757.1"/>
    <property type="molecule type" value="Genomic_DNA"/>
</dbReference>
<proteinExistence type="predicted"/>
<organism evidence="1 2">
    <name type="scientific">Gibbsiella dentisursi</name>
    <dbReference type="NCBI Taxonomy" id="796890"/>
    <lineage>
        <taxon>Bacteria</taxon>
        <taxon>Pseudomonadati</taxon>
        <taxon>Pseudomonadota</taxon>
        <taxon>Gammaproteobacteria</taxon>
        <taxon>Enterobacterales</taxon>
        <taxon>Yersiniaceae</taxon>
        <taxon>Gibbsiella</taxon>
    </lineage>
</organism>
<name>A0ABP7LU73_9GAMM</name>
<reference evidence="2" key="1">
    <citation type="journal article" date="2019" name="Int. J. Syst. Evol. Microbiol.">
        <title>The Global Catalogue of Microorganisms (GCM) 10K type strain sequencing project: providing services to taxonomists for standard genome sequencing and annotation.</title>
        <authorList>
            <consortium name="The Broad Institute Genomics Platform"/>
            <consortium name="The Broad Institute Genome Sequencing Center for Infectious Disease"/>
            <person name="Wu L."/>
            <person name="Ma J."/>
        </authorList>
    </citation>
    <scope>NUCLEOTIDE SEQUENCE [LARGE SCALE GENOMIC DNA]</scope>
    <source>
        <strain evidence="2">JCM 17201</strain>
    </source>
</reference>
<comment type="caution">
    <text evidence="1">The sequence shown here is derived from an EMBL/GenBank/DDBJ whole genome shotgun (WGS) entry which is preliminary data.</text>
</comment>
<protein>
    <submittedName>
        <fullName evidence="1">Uncharacterized protein</fullName>
    </submittedName>
</protein>